<dbReference type="Gene3D" id="3.30.420.140">
    <property type="entry name" value="YqgF/RNase H-like domain"/>
    <property type="match status" value="1"/>
</dbReference>
<keyword evidence="2" id="KW-0234">DNA repair</keyword>
<dbReference type="InterPro" id="IPR003029">
    <property type="entry name" value="S1_domain"/>
</dbReference>
<dbReference type="Gene3D" id="2.40.50.140">
    <property type="entry name" value="Nucleic acid-binding proteins"/>
    <property type="match status" value="1"/>
</dbReference>
<dbReference type="RefSeq" id="XP_005787097.1">
    <property type="nucleotide sequence ID" value="XM_005787040.1"/>
</dbReference>
<dbReference type="GO" id="GO:0003729">
    <property type="term" value="F:mRNA binding"/>
    <property type="evidence" value="ECO:0007669"/>
    <property type="project" value="TreeGrafter"/>
</dbReference>
<feature type="domain" description="S1 motif" evidence="4">
    <location>
        <begin position="635"/>
        <end position="703"/>
    </location>
</feature>
<sequence>MLAPAAAPPGRPRAAADPPSERAPVARDAGILSAAAVRALASDLDALPTHVEGCVRLLAEGHTVPFIARYRQPETGGMAPPLLRRIDAASRDAASLAARCDAVVAALRKTDRLTAQLEAALRAAPTLAALEDAMWCATIDDSGLSQALRAAAAGSGARSSEGGTEAALREGTQKVLAEMTARSPAVREAARGALRRCALVKCTAVAGKRSISGSGGAGAASSKKASTATAAAAASGGENFRDYADFERPLSAVSSHAWLAMHRGVELKLLRLSVAPRDEASVAAAVQRRALEAARCEAIECFAANLSPLLLAPPLRGTAVLGVDPGFAHGHKLAAVRVIAELCDSHGVGAVAVGDGQNSREAQRLVAAAIAATRRGGGRLRYAVVRENGASIYSASDLAAAELGDVPLQHRAAVSIARRLADPLSEFVKIEPAALGVGMYQRDLPAKELGARLDAAVEDAVAAVGVEVNGASPSLLQRVAGLNRKTASALRAHIDTAGELSSRESLRQVPGIGPKTYVNIAGFLRITASDGAPLAEPLDASRARALLAAAGIGSGALGQLARRGGGFAEGDCARLRALAAAPAPGGGAASPGGGRAALVELLCDPLLCGDPREQLAPPPQLVASAPRSLADVRAGDVFEHAVVKNAAPFGLFVDVGVGSDGLLHASELKKRGSGRHVPTVGASICVTAKAVDINRGRLSLALHPVWPLSIASESPSFMLI</sequence>
<dbReference type="STRING" id="2903.R1DGK3"/>
<dbReference type="EnsemblProtists" id="EOD34668">
    <property type="protein sequence ID" value="EOD34668"/>
    <property type="gene ID" value="EMIHUDRAFT_455554"/>
</dbReference>
<dbReference type="Pfam" id="PF12836">
    <property type="entry name" value="HHH_3"/>
    <property type="match status" value="1"/>
</dbReference>
<dbReference type="KEGG" id="ehx:EMIHUDRAFT_455554"/>
<dbReference type="InterPro" id="IPR010994">
    <property type="entry name" value="RuvA_2-like"/>
</dbReference>
<keyword evidence="1" id="KW-0227">DNA damage</keyword>
<keyword evidence="6" id="KW-1185">Reference proteome</keyword>
<dbReference type="InterPro" id="IPR012340">
    <property type="entry name" value="NA-bd_OB-fold"/>
</dbReference>
<dbReference type="Pfam" id="PF09371">
    <property type="entry name" value="Tex_N"/>
    <property type="match status" value="1"/>
</dbReference>
<dbReference type="AlphaFoldDB" id="A0A0D3KFY3"/>
<dbReference type="Proteomes" id="UP000013827">
    <property type="component" value="Unassembled WGS sequence"/>
</dbReference>
<dbReference type="SMART" id="SM00278">
    <property type="entry name" value="HhH1"/>
    <property type="match status" value="2"/>
</dbReference>
<accession>A0A0D3KFY3</accession>
<dbReference type="InterPro" id="IPR050437">
    <property type="entry name" value="Ribos_protein_bS1-like"/>
</dbReference>
<dbReference type="Gene3D" id="1.10.10.650">
    <property type="entry name" value="RuvA domain 2-like"/>
    <property type="match status" value="1"/>
</dbReference>
<dbReference type="eggNOG" id="KOG1857">
    <property type="taxonomic scope" value="Eukaryota"/>
</dbReference>
<dbReference type="SMART" id="SM00316">
    <property type="entry name" value="S1"/>
    <property type="match status" value="1"/>
</dbReference>
<dbReference type="InterPro" id="IPR037027">
    <property type="entry name" value="YqgF/RNaseH-like_dom_sf"/>
</dbReference>
<evidence type="ECO:0000313" key="5">
    <source>
        <dbReference type="EnsemblProtists" id="EOD34668"/>
    </source>
</evidence>
<feature type="region of interest" description="Disordered" evidence="3">
    <location>
        <begin position="1"/>
        <end position="24"/>
    </location>
</feature>
<reference evidence="5" key="2">
    <citation type="submission" date="2024-10" db="UniProtKB">
        <authorList>
            <consortium name="EnsemblProtists"/>
        </authorList>
    </citation>
    <scope>IDENTIFICATION</scope>
</reference>
<protein>
    <recommendedName>
        <fullName evidence="4">S1 motif domain-containing protein</fullName>
    </recommendedName>
</protein>
<dbReference type="InterPro" id="IPR023319">
    <property type="entry name" value="Tex-like_HTH_dom_sf"/>
</dbReference>
<dbReference type="GeneID" id="17279939"/>
<evidence type="ECO:0000256" key="2">
    <source>
        <dbReference type="ARBA" id="ARBA00023204"/>
    </source>
</evidence>
<dbReference type="Pfam" id="PF16921">
    <property type="entry name" value="Tex_YqgF"/>
    <property type="match status" value="1"/>
</dbReference>
<dbReference type="SUPFAM" id="SSF47781">
    <property type="entry name" value="RuvA domain 2-like"/>
    <property type="match status" value="1"/>
</dbReference>
<name>A0A0D3KFY3_EMIH1</name>
<dbReference type="SUPFAM" id="SSF53098">
    <property type="entry name" value="Ribonuclease H-like"/>
    <property type="match status" value="1"/>
</dbReference>
<evidence type="ECO:0000313" key="6">
    <source>
        <dbReference type="Proteomes" id="UP000013827"/>
    </source>
</evidence>
<dbReference type="HOGENOM" id="CLU_009833_0_2_1"/>
<dbReference type="Pfam" id="PF22706">
    <property type="entry name" value="Tex_central_region"/>
    <property type="match status" value="1"/>
</dbReference>
<dbReference type="SUPFAM" id="SSF50249">
    <property type="entry name" value="Nucleic acid-binding proteins"/>
    <property type="match status" value="1"/>
</dbReference>
<reference evidence="6" key="1">
    <citation type="journal article" date="2013" name="Nature">
        <title>Pan genome of the phytoplankton Emiliania underpins its global distribution.</title>
        <authorList>
            <person name="Read B.A."/>
            <person name="Kegel J."/>
            <person name="Klute M.J."/>
            <person name="Kuo A."/>
            <person name="Lefebvre S.C."/>
            <person name="Maumus F."/>
            <person name="Mayer C."/>
            <person name="Miller J."/>
            <person name="Monier A."/>
            <person name="Salamov A."/>
            <person name="Young J."/>
            <person name="Aguilar M."/>
            <person name="Claverie J.M."/>
            <person name="Frickenhaus S."/>
            <person name="Gonzalez K."/>
            <person name="Herman E.K."/>
            <person name="Lin Y.C."/>
            <person name="Napier J."/>
            <person name="Ogata H."/>
            <person name="Sarno A.F."/>
            <person name="Shmutz J."/>
            <person name="Schroeder D."/>
            <person name="de Vargas C."/>
            <person name="Verret F."/>
            <person name="von Dassow P."/>
            <person name="Valentin K."/>
            <person name="Van de Peer Y."/>
            <person name="Wheeler G."/>
            <person name="Dacks J.B."/>
            <person name="Delwiche C.F."/>
            <person name="Dyhrman S.T."/>
            <person name="Glockner G."/>
            <person name="John U."/>
            <person name="Richards T."/>
            <person name="Worden A.Z."/>
            <person name="Zhang X."/>
            <person name="Grigoriev I.V."/>
            <person name="Allen A.E."/>
            <person name="Bidle K."/>
            <person name="Borodovsky M."/>
            <person name="Bowler C."/>
            <person name="Brownlee C."/>
            <person name="Cock J.M."/>
            <person name="Elias M."/>
            <person name="Gladyshev V.N."/>
            <person name="Groth M."/>
            <person name="Guda C."/>
            <person name="Hadaegh A."/>
            <person name="Iglesias-Rodriguez M.D."/>
            <person name="Jenkins J."/>
            <person name="Jones B.M."/>
            <person name="Lawson T."/>
            <person name="Leese F."/>
            <person name="Lindquist E."/>
            <person name="Lobanov A."/>
            <person name="Lomsadze A."/>
            <person name="Malik S.B."/>
            <person name="Marsh M.E."/>
            <person name="Mackinder L."/>
            <person name="Mock T."/>
            <person name="Mueller-Roeber B."/>
            <person name="Pagarete A."/>
            <person name="Parker M."/>
            <person name="Probert I."/>
            <person name="Quesneville H."/>
            <person name="Raines C."/>
            <person name="Rensing S.A."/>
            <person name="Riano-Pachon D.M."/>
            <person name="Richier S."/>
            <person name="Rokitta S."/>
            <person name="Shiraiwa Y."/>
            <person name="Soanes D.M."/>
            <person name="van der Giezen M."/>
            <person name="Wahlund T.M."/>
            <person name="Williams B."/>
            <person name="Wilson W."/>
            <person name="Wolfe G."/>
            <person name="Wurch L.L."/>
        </authorList>
    </citation>
    <scope>NUCLEOTIDE SEQUENCE</scope>
</reference>
<dbReference type="GO" id="GO:0006412">
    <property type="term" value="P:translation"/>
    <property type="evidence" value="ECO:0007669"/>
    <property type="project" value="TreeGrafter"/>
</dbReference>
<evidence type="ECO:0000256" key="1">
    <source>
        <dbReference type="ARBA" id="ARBA00022763"/>
    </source>
</evidence>
<dbReference type="Pfam" id="PF00575">
    <property type="entry name" value="S1"/>
    <property type="match status" value="1"/>
</dbReference>
<dbReference type="InterPro" id="IPR055179">
    <property type="entry name" value="Tex-like_central_region"/>
</dbReference>
<evidence type="ECO:0000256" key="3">
    <source>
        <dbReference type="SAM" id="MobiDB-lite"/>
    </source>
</evidence>
<dbReference type="Gene3D" id="1.10.3500.10">
    <property type="entry name" value="Tex N-terminal region-like"/>
    <property type="match status" value="1"/>
</dbReference>
<dbReference type="GO" id="GO:0006281">
    <property type="term" value="P:DNA repair"/>
    <property type="evidence" value="ECO:0007669"/>
    <property type="project" value="UniProtKB-KW"/>
</dbReference>
<organism evidence="5 6">
    <name type="scientific">Emiliania huxleyi (strain CCMP1516)</name>
    <dbReference type="NCBI Taxonomy" id="280463"/>
    <lineage>
        <taxon>Eukaryota</taxon>
        <taxon>Haptista</taxon>
        <taxon>Haptophyta</taxon>
        <taxon>Prymnesiophyceae</taxon>
        <taxon>Isochrysidales</taxon>
        <taxon>Noelaerhabdaceae</taxon>
        <taxon>Emiliania</taxon>
    </lineage>
</organism>
<dbReference type="PANTHER" id="PTHR10724:SF10">
    <property type="entry name" value="S1 RNA-BINDING DOMAIN-CONTAINING PROTEIN 1"/>
    <property type="match status" value="1"/>
</dbReference>
<dbReference type="Gene3D" id="1.10.150.310">
    <property type="entry name" value="Tex RuvX-like domain-like"/>
    <property type="match status" value="1"/>
</dbReference>
<dbReference type="InterPro" id="IPR018974">
    <property type="entry name" value="Tex-like_N"/>
</dbReference>
<dbReference type="InterPro" id="IPR003583">
    <property type="entry name" value="Hlx-hairpin-Hlx_DNA-bd_motif"/>
</dbReference>
<dbReference type="InterPro" id="IPR032639">
    <property type="entry name" value="Tex_YqgF"/>
</dbReference>
<evidence type="ECO:0000259" key="4">
    <source>
        <dbReference type="PROSITE" id="PS50126"/>
    </source>
</evidence>
<dbReference type="PROSITE" id="PS50126">
    <property type="entry name" value="S1"/>
    <property type="match status" value="1"/>
</dbReference>
<dbReference type="InterPro" id="IPR023323">
    <property type="entry name" value="Tex-like_dom_sf"/>
</dbReference>
<dbReference type="GO" id="GO:0003735">
    <property type="term" value="F:structural constituent of ribosome"/>
    <property type="evidence" value="ECO:0007669"/>
    <property type="project" value="TreeGrafter"/>
</dbReference>
<dbReference type="PANTHER" id="PTHR10724">
    <property type="entry name" value="30S RIBOSOMAL PROTEIN S1"/>
    <property type="match status" value="1"/>
</dbReference>
<proteinExistence type="predicted"/>
<feature type="compositionally biased region" description="Pro residues" evidence="3">
    <location>
        <begin position="1"/>
        <end position="11"/>
    </location>
</feature>
<dbReference type="PaxDb" id="2903-EOD34668"/>
<dbReference type="GO" id="GO:0003677">
    <property type="term" value="F:DNA binding"/>
    <property type="evidence" value="ECO:0007669"/>
    <property type="project" value="InterPro"/>
</dbReference>
<dbReference type="SUPFAM" id="SSF158832">
    <property type="entry name" value="Tex N-terminal region-like"/>
    <property type="match status" value="1"/>
</dbReference>
<dbReference type="InterPro" id="IPR012337">
    <property type="entry name" value="RNaseH-like_sf"/>
</dbReference>